<reference evidence="1" key="1">
    <citation type="journal article" date="2014" name="Int. J. Syst. Evol. Microbiol.">
        <title>Complete genome sequence of Corynebacterium casei LMG S-19264T (=DSM 44701T), isolated from a smear-ripened cheese.</title>
        <authorList>
            <consortium name="US DOE Joint Genome Institute (JGI-PGF)"/>
            <person name="Walter F."/>
            <person name="Albersmeier A."/>
            <person name="Kalinowski J."/>
            <person name="Ruckert C."/>
        </authorList>
    </citation>
    <scope>NUCLEOTIDE SEQUENCE</scope>
    <source>
        <strain evidence="1">NBRC 110071</strain>
    </source>
</reference>
<accession>A0AA37W735</accession>
<comment type="caution">
    <text evidence="1">The sequence shown here is derived from an EMBL/GenBank/DDBJ whole genome shotgun (WGS) entry which is preliminary data.</text>
</comment>
<dbReference type="RefSeq" id="WP_284380339.1">
    <property type="nucleotide sequence ID" value="NZ_BSNM01000009.1"/>
</dbReference>
<gene>
    <name evidence="1" type="ORF">GCM10007876_13920</name>
</gene>
<protein>
    <recommendedName>
        <fullName evidence="3">ADP-ribosylation/crystallin J1</fullName>
    </recommendedName>
</protein>
<evidence type="ECO:0000313" key="1">
    <source>
        <dbReference type="EMBL" id="GLQ30913.1"/>
    </source>
</evidence>
<sequence>MSDELVTLYRPTGPNELKLVEDSGFKRWPRRLPGQPIFYPVTNEKYAIEIASKWNVKDSRVGYVTKFHVKKSFMDRYEIHTVGASYHTEWWVPDGELEELNDNIVGLIEVIGEYRESNA</sequence>
<evidence type="ECO:0008006" key="3">
    <source>
        <dbReference type="Google" id="ProtNLM"/>
    </source>
</evidence>
<dbReference type="EMBL" id="BSNM01000009">
    <property type="protein sequence ID" value="GLQ30913.1"/>
    <property type="molecule type" value="Genomic_DNA"/>
</dbReference>
<keyword evidence="2" id="KW-1185">Reference proteome</keyword>
<dbReference type="Proteomes" id="UP001161389">
    <property type="component" value="Unassembled WGS sequence"/>
</dbReference>
<reference evidence="1" key="2">
    <citation type="submission" date="2023-01" db="EMBL/GenBank/DDBJ databases">
        <title>Draft genome sequence of Litoribrevibacter albus strain NBRC 110071.</title>
        <authorList>
            <person name="Sun Q."/>
            <person name="Mori K."/>
        </authorList>
    </citation>
    <scope>NUCLEOTIDE SEQUENCE</scope>
    <source>
        <strain evidence="1">NBRC 110071</strain>
    </source>
</reference>
<proteinExistence type="predicted"/>
<name>A0AA37W735_9GAMM</name>
<organism evidence="1 2">
    <name type="scientific">Litoribrevibacter albus</name>
    <dbReference type="NCBI Taxonomy" id="1473156"/>
    <lineage>
        <taxon>Bacteria</taxon>
        <taxon>Pseudomonadati</taxon>
        <taxon>Pseudomonadota</taxon>
        <taxon>Gammaproteobacteria</taxon>
        <taxon>Oceanospirillales</taxon>
        <taxon>Oceanospirillaceae</taxon>
        <taxon>Litoribrevibacter</taxon>
    </lineage>
</organism>
<dbReference type="AlphaFoldDB" id="A0AA37W735"/>
<evidence type="ECO:0000313" key="2">
    <source>
        <dbReference type="Proteomes" id="UP001161389"/>
    </source>
</evidence>